<dbReference type="GO" id="GO:0080030">
    <property type="term" value="F:methyl indole-3-acetate esterase activity"/>
    <property type="evidence" value="ECO:0007669"/>
    <property type="project" value="TreeGrafter"/>
</dbReference>
<evidence type="ECO:0000256" key="8">
    <source>
        <dbReference type="ARBA" id="ARBA00051977"/>
    </source>
</evidence>
<comment type="catalytic activity">
    <reaction evidence="1">
        <text>4-methoxybenzaldehyde + hydrogen cyanide = (2S)-2-hydroxy-2-(4-methoxyphenyl)acetonitrile</text>
        <dbReference type="Rhea" id="RHEA:77447"/>
        <dbReference type="ChEBI" id="CHEBI:18407"/>
        <dbReference type="ChEBI" id="CHEBI:28235"/>
        <dbReference type="ChEBI" id="CHEBI:197328"/>
    </reaction>
</comment>
<evidence type="ECO:0000256" key="4">
    <source>
        <dbReference type="ARBA" id="ARBA00050358"/>
    </source>
</evidence>
<keyword evidence="22" id="KW-1185">Reference proteome</keyword>
<evidence type="ECO:0000256" key="1">
    <source>
        <dbReference type="ARBA" id="ARBA00050104"/>
    </source>
</evidence>
<dbReference type="PANTHER" id="PTHR10992:SF1066">
    <property type="entry name" value="METHYL JASMONATE ESTERASE 1"/>
    <property type="match status" value="1"/>
</dbReference>
<comment type="catalytic activity">
    <reaction evidence="4">
        <text>benzaldehyde + hydrogen cyanide = (S)-mandelonitrile</text>
        <dbReference type="Rhea" id="RHEA:77427"/>
        <dbReference type="ChEBI" id="CHEBI:17169"/>
        <dbReference type="ChEBI" id="CHEBI:18407"/>
        <dbReference type="ChEBI" id="CHEBI:36941"/>
    </reaction>
</comment>
<comment type="catalytic activity">
    <reaction evidence="12">
        <text>cyclohexanecarbaldehyde + hydrogen cyanide = (2S)-2-cyclohexyl-2-hydroxyacetonitrile</text>
        <dbReference type="Rhea" id="RHEA:77423"/>
        <dbReference type="ChEBI" id="CHEBI:18407"/>
        <dbReference type="ChEBI" id="CHEBI:197359"/>
        <dbReference type="ChEBI" id="CHEBI:197360"/>
    </reaction>
</comment>
<protein>
    <recommendedName>
        <fullName evidence="16">(S)-hydroxynitrile lyase</fullName>
        <ecNumber evidence="15">4.1.2.47</ecNumber>
    </recommendedName>
    <alternativeName>
        <fullName evidence="17">2-hydroxy-2-methylpropanenitrile lyase</fullName>
    </alternativeName>
    <alternativeName>
        <fullName evidence="18">Acetone cyanohydrin lyase</fullName>
    </alternativeName>
    <alternativeName>
        <fullName evidence="19">Hydroxynitrile lyase</fullName>
    </alternativeName>
</protein>
<comment type="catalytic activity">
    <reaction evidence="10">
        <text>3-formylthiophene + hydrogen cyanide = (2S)-2-hydroxy-2-(thiophen-3-yl)acetonitrile</text>
        <dbReference type="Rhea" id="RHEA:77459"/>
        <dbReference type="ChEBI" id="CHEBI:18407"/>
        <dbReference type="ChEBI" id="CHEBI:87611"/>
        <dbReference type="ChEBI" id="CHEBI:197333"/>
    </reaction>
</comment>
<evidence type="ECO:0000256" key="11">
    <source>
        <dbReference type="ARBA" id="ARBA00052600"/>
    </source>
</evidence>
<comment type="catalytic activity">
    <reaction evidence="7">
        <text>a disubstituted aliphatic (S)-hydroxynitrile = a ketone + hydrogen cyanide</text>
        <dbReference type="Rhea" id="RHEA:56592"/>
        <dbReference type="ChEBI" id="CHEBI:17087"/>
        <dbReference type="ChEBI" id="CHEBI:18407"/>
        <dbReference type="ChEBI" id="CHEBI:140597"/>
        <dbReference type="EC" id="4.1.2.47"/>
    </reaction>
</comment>
<dbReference type="GO" id="GO:0047606">
    <property type="term" value="F:(S)-hydroxynitrile lyase activity"/>
    <property type="evidence" value="ECO:0007669"/>
    <property type="project" value="UniProtKB-EC"/>
</dbReference>
<evidence type="ECO:0000256" key="13">
    <source>
        <dbReference type="ARBA" id="ARBA00052826"/>
    </source>
</evidence>
<dbReference type="InterPro" id="IPR000073">
    <property type="entry name" value="AB_hydrolase_1"/>
</dbReference>
<dbReference type="OrthoDB" id="408373at2759"/>
<comment type="catalytic activity">
    <reaction evidence="9">
        <text>2-methylpropanal + hydrogen cyanide = (2S)-2-hydroxy-3-methylbutanenitrile</text>
        <dbReference type="Rhea" id="RHEA:77403"/>
        <dbReference type="ChEBI" id="CHEBI:18407"/>
        <dbReference type="ChEBI" id="CHEBI:48943"/>
        <dbReference type="ChEBI" id="CHEBI:197354"/>
    </reaction>
</comment>
<accession>A0A8K0E3J7</accession>
<evidence type="ECO:0000256" key="5">
    <source>
        <dbReference type="ARBA" id="ARBA00050608"/>
    </source>
</evidence>
<dbReference type="Gene3D" id="3.40.50.1820">
    <property type="entry name" value="alpha/beta hydrolase"/>
    <property type="match status" value="1"/>
</dbReference>
<proteinExistence type="inferred from homology"/>
<comment type="catalytic activity">
    <reaction evidence="13">
        <text>an aromatic (S)-hydroxynitrile = an aromatic aldehyde + hydrogen cyanide</text>
        <dbReference type="Rhea" id="RHEA:54660"/>
        <dbReference type="ChEBI" id="CHEBI:18407"/>
        <dbReference type="ChEBI" id="CHEBI:33855"/>
        <dbReference type="ChEBI" id="CHEBI:138306"/>
        <dbReference type="EC" id="4.1.2.47"/>
    </reaction>
</comment>
<sequence>MEKIGRHFLLVHGACHGAWCWYKISTLLKTKGHKVTVLDMTASGIHPKQVHEVHSYSDFTEPLVEFMASLSPKERVILVGHSMGGTWISAAVESFPERISVAVYAAAVMPGPHLSYSAIKEEFNGRLESYMDTHFTYDEGPHNPPTALLFGPKFLASKFYQLSPTEDLELALLLVRPFRLLDLVEVSSSKAAHLTKEKYGSVPRVYIVCDQDYVIKEDFQRWMIEHNPPDQVKVISGSDHMVMFSKPLELCSSLLEIADKYY</sequence>
<reference evidence="21" key="1">
    <citation type="submission" date="2020-03" db="EMBL/GenBank/DDBJ databases">
        <title>A high-quality chromosome-level genome assembly of a woody plant with both climbing and erect habits, Rhamnella rubrinervis.</title>
        <authorList>
            <person name="Lu Z."/>
            <person name="Yang Y."/>
            <person name="Zhu X."/>
            <person name="Sun Y."/>
        </authorList>
    </citation>
    <scope>NUCLEOTIDE SEQUENCE</scope>
    <source>
        <strain evidence="21">BYM</strain>
        <tissue evidence="21">Leaf</tissue>
    </source>
</reference>
<dbReference type="SUPFAM" id="SSF53474">
    <property type="entry name" value="alpha/beta-Hydrolases"/>
    <property type="match status" value="1"/>
</dbReference>
<comment type="similarity">
    <text evidence="14">Belongs to the AB hydrolase superfamily. Hydroxynitrile lyase family.</text>
</comment>
<comment type="catalytic activity">
    <reaction evidence="2">
        <text>a monosubstituted aliphatic (S)-hydroxynitrile = an aldehyde + hydrogen cyanide</text>
        <dbReference type="Rhea" id="RHEA:56588"/>
        <dbReference type="ChEBI" id="CHEBI:17478"/>
        <dbReference type="ChEBI" id="CHEBI:18407"/>
        <dbReference type="ChEBI" id="CHEBI:140596"/>
        <dbReference type="EC" id="4.1.2.47"/>
    </reaction>
</comment>
<evidence type="ECO:0000256" key="19">
    <source>
        <dbReference type="ARBA" id="ARBA00079794"/>
    </source>
</evidence>
<organism evidence="21 22">
    <name type="scientific">Rhamnella rubrinervis</name>
    <dbReference type="NCBI Taxonomy" id="2594499"/>
    <lineage>
        <taxon>Eukaryota</taxon>
        <taxon>Viridiplantae</taxon>
        <taxon>Streptophyta</taxon>
        <taxon>Embryophyta</taxon>
        <taxon>Tracheophyta</taxon>
        <taxon>Spermatophyta</taxon>
        <taxon>Magnoliopsida</taxon>
        <taxon>eudicotyledons</taxon>
        <taxon>Gunneridae</taxon>
        <taxon>Pentapetalae</taxon>
        <taxon>rosids</taxon>
        <taxon>fabids</taxon>
        <taxon>Rosales</taxon>
        <taxon>Rhamnaceae</taxon>
        <taxon>rhamnoid group</taxon>
        <taxon>Rhamneae</taxon>
        <taxon>Rhamnella</taxon>
    </lineage>
</organism>
<dbReference type="PANTHER" id="PTHR10992">
    <property type="entry name" value="METHYLESTERASE FAMILY MEMBER"/>
    <property type="match status" value="1"/>
</dbReference>
<gene>
    <name evidence="21" type="ORF">FNV43_RR17164</name>
</gene>
<evidence type="ECO:0000256" key="16">
    <source>
        <dbReference type="ARBA" id="ARBA00069221"/>
    </source>
</evidence>
<evidence type="ECO:0000256" key="2">
    <source>
        <dbReference type="ARBA" id="ARBA00050241"/>
    </source>
</evidence>
<comment type="catalytic activity">
    <reaction evidence="8">
        <text>acrolein + hydrogen cyanide = (2S)-2-hydroxybut-3-enenitrile</text>
        <dbReference type="Rhea" id="RHEA:77411"/>
        <dbReference type="ChEBI" id="CHEBI:15368"/>
        <dbReference type="ChEBI" id="CHEBI:18407"/>
        <dbReference type="ChEBI" id="CHEBI:197356"/>
    </reaction>
</comment>
<evidence type="ECO:0000256" key="10">
    <source>
        <dbReference type="ARBA" id="ARBA00052511"/>
    </source>
</evidence>
<dbReference type="EMBL" id="VOIH02000008">
    <property type="protein sequence ID" value="KAF3438889.1"/>
    <property type="molecule type" value="Genomic_DNA"/>
</dbReference>
<comment type="catalytic activity">
    <reaction evidence="6">
        <text>butan-2-one + hydrogen cyanide = 2-hydroxy-2-methylbutanenitrile</text>
        <dbReference type="Rhea" id="RHEA:77467"/>
        <dbReference type="ChEBI" id="CHEBI:18407"/>
        <dbReference type="ChEBI" id="CHEBI:28398"/>
        <dbReference type="ChEBI" id="CHEBI:60954"/>
    </reaction>
    <physiologicalReaction direction="right-to-left" evidence="6">
        <dbReference type="Rhea" id="RHEA:77469"/>
    </physiologicalReaction>
</comment>
<name>A0A8K0E3J7_9ROSA</name>
<dbReference type="AlphaFoldDB" id="A0A8K0E3J7"/>
<evidence type="ECO:0000256" key="9">
    <source>
        <dbReference type="ARBA" id="ARBA00052033"/>
    </source>
</evidence>
<dbReference type="GO" id="GO:0009694">
    <property type="term" value="P:jasmonic acid metabolic process"/>
    <property type="evidence" value="ECO:0007669"/>
    <property type="project" value="TreeGrafter"/>
</dbReference>
<evidence type="ECO:0000256" key="3">
    <source>
        <dbReference type="ARBA" id="ARBA00050262"/>
    </source>
</evidence>
<evidence type="ECO:0000256" key="18">
    <source>
        <dbReference type="ARBA" id="ARBA00078291"/>
    </source>
</evidence>
<evidence type="ECO:0000256" key="17">
    <source>
        <dbReference type="ARBA" id="ARBA00076040"/>
    </source>
</evidence>
<evidence type="ECO:0000256" key="15">
    <source>
        <dbReference type="ARBA" id="ARBA00066572"/>
    </source>
</evidence>
<feature type="domain" description="AB hydrolase-1" evidence="20">
    <location>
        <begin position="8"/>
        <end position="250"/>
    </location>
</feature>
<comment type="catalytic activity">
    <reaction evidence="11">
        <text>2,2-dimethylpropanal + hydrogen cyanide = (2S)-2-hydroxy-3,3-dimethylbutanenitrile</text>
        <dbReference type="Rhea" id="RHEA:77407"/>
        <dbReference type="ChEBI" id="CHEBI:18407"/>
        <dbReference type="ChEBI" id="CHEBI:141557"/>
        <dbReference type="ChEBI" id="CHEBI:197355"/>
    </reaction>
</comment>
<evidence type="ECO:0000256" key="6">
    <source>
        <dbReference type="ARBA" id="ARBA00051647"/>
    </source>
</evidence>
<dbReference type="EC" id="4.1.2.47" evidence="15"/>
<dbReference type="GO" id="GO:0080031">
    <property type="term" value="F:methyl salicylate esterase activity"/>
    <property type="evidence" value="ECO:0007669"/>
    <property type="project" value="TreeGrafter"/>
</dbReference>
<comment type="catalytic activity">
    <reaction evidence="5">
        <text>formylthiophene + hydrogen cyanide = (2R)-2-hydroxy-2-(thiophen-2-yl)acetonitrile</text>
        <dbReference type="Rhea" id="RHEA:77455"/>
        <dbReference type="ChEBI" id="CHEBI:18407"/>
        <dbReference type="ChEBI" id="CHEBI:87301"/>
        <dbReference type="ChEBI" id="CHEBI:197332"/>
    </reaction>
</comment>
<evidence type="ECO:0000313" key="22">
    <source>
        <dbReference type="Proteomes" id="UP000796880"/>
    </source>
</evidence>
<evidence type="ECO:0000256" key="12">
    <source>
        <dbReference type="ARBA" id="ARBA00052609"/>
    </source>
</evidence>
<dbReference type="Pfam" id="PF12697">
    <property type="entry name" value="Abhydrolase_6"/>
    <property type="match status" value="1"/>
</dbReference>
<evidence type="ECO:0000256" key="14">
    <source>
        <dbReference type="ARBA" id="ARBA00060885"/>
    </source>
</evidence>
<dbReference type="InterPro" id="IPR029058">
    <property type="entry name" value="AB_hydrolase_fold"/>
</dbReference>
<dbReference type="InterPro" id="IPR045889">
    <property type="entry name" value="MES/HNL"/>
</dbReference>
<evidence type="ECO:0000256" key="7">
    <source>
        <dbReference type="ARBA" id="ARBA00051735"/>
    </source>
</evidence>
<evidence type="ECO:0000259" key="20">
    <source>
        <dbReference type="Pfam" id="PF12697"/>
    </source>
</evidence>
<dbReference type="FunFam" id="3.40.50.1820:FF:000051">
    <property type="entry name" value="(S)-hydroxynitrile lyase"/>
    <property type="match status" value="1"/>
</dbReference>
<comment type="catalytic activity">
    <reaction evidence="3">
        <text>2-hydroxy-2-methylpropanenitrile = acetone + hydrogen cyanide</text>
        <dbReference type="Rhea" id="RHEA:11932"/>
        <dbReference type="ChEBI" id="CHEBI:15347"/>
        <dbReference type="ChEBI" id="CHEBI:15348"/>
        <dbReference type="ChEBI" id="CHEBI:18407"/>
    </reaction>
    <physiologicalReaction direction="left-to-right" evidence="3">
        <dbReference type="Rhea" id="RHEA:11933"/>
    </physiologicalReaction>
</comment>
<comment type="caution">
    <text evidence="21">The sequence shown here is derived from an EMBL/GenBank/DDBJ whole genome shotgun (WGS) entry which is preliminary data.</text>
</comment>
<dbReference type="GO" id="GO:0080032">
    <property type="term" value="F:methyl jasmonate esterase activity"/>
    <property type="evidence" value="ECO:0007669"/>
    <property type="project" value="TreeGrafter"/>
</dbReference>
<evidence type="ECO:0000313" key="21">
    <source>
        <dbReference type="EMBL" id="KAF3438889.1"/>
    </source>
</evidence>
<dbReference type="Proteomes" id="UP000796880">
    <property type="component" value="Unassembled WGS sequence"/>
</dbReference>
<dbReference type="GO" id="GO:0009696">
    <property type="term" value="P:salicylic acid metabolic process"/>
    <property type="evidence" value="ECO:0007669"/>
    <property type="project" value="TreeGrafter"/>
</dbReference>